<evidence type="ECO:0000256" key="2">
    <source>
        <dbReference type="SAM" id="MobiDB-lite"/>
    </source>
</evidence>
<dbReference type="PANTHER" id="PTHR22091">
    <property type="entry name" value="COILED-COIL DOMAIN-CONTAINING PROTEIN 77"/>
    <property type="match status" value="1"/>
</dbReference>
<dbReference type="InterPro" id="IPR037696">
    <property type="entry name" value="CCDC77"/>
</dbReference>
<sequence length="401" mass="47539">MAKCTDRCPTAANPHAMVEFYHGKLKDMKQKYHVLEKIVEECRQLVVRSADREDEILKHVRDIARLRAAMSDLEQYLYKEREYVLKLTADNDRLRIEAGDSRRKIQFLLDHCGLKESQLEFHKSGKDDDKSPSGKAVLSRPGSGRPRFYEVKDFNQRLKELWESENDILNLRIKALEAELREQTNLLRDEIMSLEKDLDLKKREWDSEKRVLEQRISCLNCRLQNTLLKNFDDVLKTLYDVEKARIRETELVDENECLKRYINTCKEILGEDFPTGHVIRTEKVKIEARGLREQVQQKEQIIKGYQAQALEFEAHIEDLKAELVAERASNQKMKEKWAAKENYLSRRIEEEKKRRLLETEGFRSDIKILRGKLQTVERHIKMEKMRKKVEEKHEHCCLDAK</sequence>
<feature type="compositionally biased region" description="Basic and acidic residues" evidence="2">
    <location>
        <begin position="120"/>
        <end position="132"/>
    </location>
</feature>
<proteinExistence type="predicted"/>
<gene>
    <name evidence="3" type="ORF">NTJ_09656</name>
</gene>
<dbReference type="PANTHER" id="PTHR22091:SF1">
    <property type="entry name" value="COILED-COIL DOMAIN-CONTAINING PROTEIN 77"/>
    <property type="match status" value="1"/>
</dbReference>
<evidence type="ECO:0000313" key="4">
    <source>
        <dbReference type="Proteomes" id="UP001307889"/>
    </source>
</evidence>
<dbReference type="Proteomes" id="UP001307889">
    <property type="component" value="Chromosome 7"/>
</dbReference>
<feature type="coiled-coil region" evidence="1">
    <location>
        <begin position="288"/>
        <end position="336"/>
    </location>
</feature>
<keyword evidence="4" id="KW-1185">Reference proteome</keyword>
<accession>A0ABN7AZ58</accession>
<evidence type="ECO:0000313" key="3">
    <source>
        <dbReference type="EMBL" id="BES96844.1"/>
    </source>
</evidence>
<reference evidence="3 4" key="1">
    <citation type="submission" date="2023-09" db="EMBL/GenBank/DDBJ databases">
        <title>Nesidiocoris tenuis whole genome shotgun sequence.</title>
        <authorList>
            <person name="Shibata T."/>
            <person name="Shimoda M."/>
            <person name="Kobayashi T."/>
            <person name="Uehara T."/>
        </authorList>
    </citation>
    <scope>NUCLEOTIDE SEQUENCE [LARGE SCALE GENOMIC DNA]</scope>
    <source>
        <strain evidence="3 4">Japan</strain>
    </source>
</reference>
<protein>
    <submittedName>
        <fullName evidence="3">Uncharacterized protein</fullName>
    </submittedName>
</protein>
<dbReference type="EMBL" id="AP028915">
    <property type="protein sequence ID" value="BES96844.1"/>
    <property type="molecule type" value="Genomic_DNA"/>
</dbReference>
<feature type="region of interest" description="Disordered" evidence="2">
    <location>
        <begin position="120"/>
        <end position="142"/>
    </location>
</feature>
<organism evidence="3 4">
    <name type="scientific">Nesidiocoris tenuis</name>
    <dbReference type="NCBI Taxonomy" id="355587"/>
    <lineage>
        <taxon>Eukaryota</taxon>
        <taxon>Metazoa</taxon>
        <taxon>Ecdysozoa</taxon>
        <taxon>Arthropoda</taxon>
        <taxon>Hexapoda</taxon>
        <taxon>Insecta</taxon>
        <taxon>Pterygota</taxon>
        <taxon>Neoptera</taxon>
        <taxon>Paraneoptera</taxon>
        <taxon>Hemiptera</taxon>
        <taxon>Heteroptera</taxon>
        <taxon>Panheteroptera</taxon>
        <taxon>Cimicomorpha</taxon>
        <taxon>Miridae</taxon>
        <taxon>Dicyphina</taxon>
        <taxon>Nesidiocoris</taxon>
    </lineage>
</organism>
<keyword evidence="1" id="KW-0175">Coiled coil</keyword>
<feature type="coiled-coil region" evidence="1">
    <location>
        <begin position="159"/>
        <end position="204"/>
    </location>
</feature>
<name>A0ABN7AZ58_9HEMI</name>
<evidence type="ECO:0000256" key="1">
    <source>
        <dbReference type="SAM" id="Coils"/>
    </source>
</evidence>